<evidence type="ECO:0000313" key="2">
    <source>
        <dbReference type="EMBL" id="RSU11982.1"/>
    </source>
</evidence>
<dbReference type="OrthoDB" id="9797989at2"/>
<reference evidence="2 3" key="1">
    <citation type="submission" date="2017-05" db="EMBL/GenBank/DDBJ databases">
        <title>Vagococcus spp. assemblies.</title>
        <authorList>
            <person name="Gulvik C.A."/>
        </authorList>
    </citation>
    <scope>NUCLEOTIDE SEQUENCE [LARGE SCALE GENOMIC DNA]</scope>
    <source>
        <strain evidence="2 3">SS1714</strain>
    </source>
</reference>
<sequence>MVHKTKLVFPSIEMANALKKYRTEFEETGDTMHGVSSLEKFTEINDWLEHLKAYESKETLPNKNFVPSFQYVLYDTLTHEILGAVSIRTELNDCLRQVGGHIGYSVAPSKRRKGYGRLILKEALKKAEGHGLKRVLVTCDEDNIPSAKVIEANEGVLESIVLDSESNKQVKQYWINL</sequence>
<comment type="caution">
    <text evidence="2">The sequence shown here is derived from an EMBL/GenBank/DDBJ whole genome shotgun (WGS) entry which is preliminary data.</text>
</comment>
<feature type="domain" description="N-acetyltransferase" evidence="1">
    <location>
        <begin position="19"/>
        <end position="176"/>
    </location>
</feature>
<protein>
    <recommendedName>
        <fullName evidence="1">N-acetyltransferase domain-containing protein</fullName>
    </recommendedName>
</protein>
<dbReference type="Gene3D" id="3.40.630.30">
    <property type="match status" value="1"/>
</dbReference>
<evidence type="ECO:0000313" key="3">
    <source>
        <dbReference type="Proteomes" id="UP000288028"/>
    </source>
</evidence>
<dbReference type="SUPFAM" id="SSF55729">
    <property type="entry name" value="Acyl-CoA N-acyltransferases (Nat)"/>
    <property type="match status" value="1"/>
</dbReference>
<dbReference type="CDD" id="cd04301">
    <property type="entry name" value="NAT_SF"/>
    <property type="match status" value="1"/>
</dbReference>
<name>A0A430AVA5_9ENTE</name>
<accession>A0A430AVA5</accession>
<dbReference type="EMBL" id="NGKB01000012">
    <property type="protein sequence ID" value="RSU11982.1"/>
    <property type="molecule type" value="Genomic_DNA"/>
</dbReference>
<dbReference type="Proteomes" id="UP000288028">
    <property type="component" value="Unassembled WGS sequence"/>
</dbReference>
<evidence type="ECO:0000259" key="1">
    <source>
        <dbReference type="PROSITE" id="PS51186"/>
    </source>
</evidence>
<dbReference type="GeneID" id="95579198"/>
<dbReference type="InterPro" id="IPR016181">
    <property type="entry name" value="Acyl_CoA_acyltransferase"/>
</dbReference>
<dbReference type="PANTHER" id="PTHR39173:SF1">
    <property type="entry name" value="ACETYLTRANSFERASE"/>
    <property type="match status" value="1"/>
</dbReference>
<dbReference type="InterPro" id="IPR000182">
    <property type="entry name" value="GNAT_dom"/>
</dbReference>
<dbReference type="PROSITE" id="PS51186">
    <property type="entry name" value="GNAT"/>
    <property type="match status" value="1"/>
</dbReference>
<dbReference type="RefSeq" id="WP_126795392.1">
    <property type="nucleotide sequence ID" value="NZ_CP060720.1"/>
</dbReference>
<dbReference type="PANTHER" id="PTHR39173">
    <property type="entry name" value="ACETYLTRANSFERASE"/>
    <property type="match status" value="1"/>
</dbReference>
<proteinExistence type="predicted"/>
<organism evidence="2 3">
    <name type="scientific">Vagococcus carniphilus</name>
    <dbReference type="NCBI Taxonomy" id="218144"/>
    <lineage>
        <taxon>Bacteria</taxon>
        <taxon>Bacillati</taxon>
        <taxon>Bacillota</taxon>
        <taxon>Bacilli</taxon>
        <taxon>Lactobacillales</taxon>
        <taxon>Enterococcaceae</taxon>
        <taxon>Vagococcus</taxon>
    </lineage>
</organism>
<gene>
    <name evidence="2" type="ORF">CBF28_11460</name>
</gene>
<dbReference type="GO" id="GO:0016747">
    <property type="term" value="F:acyltransferase activity, transferring groups other than amino-acyl groups"/>
    <property type="evidence" value="ECO:0007669"/>
    <property type="project" value="InterPro"/>
</dbReference>
<dbReference type="Pfam" id="PF00583">
    <property type="entry name" value="Acetyltransf_1"/>
    <property type="match status" value="1"/>
</dbReference>
<dbReference type="AlphaFoldDB" id="A0A430AVA5"/>
<keyword evidence="3" id="KW-1185">Reference proteome</keyword>